<dbReference type="GO" id="GO:0005829">
    <property type="term" value="C:cytosol"/>
    <property type="evidence" value="ECO:0007669"/>
    <property type="project" value="TreeGrafter"/>
</dbReference>
<reference evidence="10 11" key="1">
    <citation type="submission" date="2019-10" db="EMBL/GenBank/DDBJ databases">
        <title>The Genome Sequence of Clostridium tarantellae Isolated from Fish Brain.</title>
        <authorList>
            <person name="Bano L."/>
            <person name="Kiel M."/>
            <person name="Sales G."/>
            <person name="Doxey A.C."/>
            <person name="Mansfield M.J."/>
            <person name="Schiavone M."/>
            <person name="Rossetto O."/>
            <person name="Pirazzini M."/>
            <person name="Dobrindt U."/>
            <person name="Montecucco C."/>
        </authorList>
    </citation>
    <scope>NUCLEOTIDE SEQUENCE [LARGE SCALE GENOMIC DNA]</scope>
    <source>
        <strain evidence="10 11">DSM 3997</strain>
    </source>
</reference>
<feature type="domain" description="Response regulatory" evidence="8">
    <location>
        <begin position="5"/>
        <end position="117"/>
    </location>
</feature>
<comment type="caution">
    <text evidence="10">The sequence shown here is derived from an EMBL/GenBank/DDBJ whole genome shotgun (WGS) entry which is preliminary data.</text>
</comment>
<dbReference type="Gene3D" id="6.10.250.690">
    <property type="match status" value="1"/>
</dbReference>
<dbReference type="PANTHER" id="PTHR48111">
    <property type="entry name" value="REGULATOR OF RPOS"/>
    <property type="match status" value="1"/>
</dbReference>
<dbReference type="Gene3D" id="3.40.50.2300">
    <property type="match status" value="1"/>
</dbReference>
<dbReference type="EMBL" id="WHJC01000076">
    <property type="protein sequence ID" value="MPQ43523.1"/>
    <property type="molecule type" value="Genomic_DNA"/>
</dbReference>
<feature type="domain" description="OmpR/PhoB-type" evidence="9">
    <location>
        <begin position="125"/>
        <end position="221"/>
    </location>
</feature>
<dbReference type="OrthoDB" id="9790442at2"/>
<evidence type="ECO:0000259" key="9">
    <source>
        <dbReference type="PROSITE" id="PS51755"/>
    </source>
</evidence>
<dbReference type="GO" id="GO:0032993">
    <property type="term" value="C:protein-DNA complex"/>
    <property type="evidence" value="ECO:0007669"/>
    <property type="project" value="TreeGrafter"/>
</dbReference>
<evidence type="ECO:0000259" key="8">
    <source>
        <dbReference type="PROSITE" id="PS50110"/>
    </source>
</evidence>
<keyword evidence="3 7" id="KW-0238">DNA-binding</keyword>
<evidence type="ECO:0000256" key="5">
    <source>
        <dbReference type="ARBA" id="ARBA00024867"/>
    </source>
</evidence>
<evidence type="ECO:0000256" key="7">
    <source>
        <dbReference type="PROSITE-ProRule" id="PRU01091"/>
    </source>
</evidence>
<dbReference type="CDD" id="cd00383">
    <property type="entry name" value="trans_reg_C"/>
    <property type="match status" value="1"/>
</dbReference>
<organism evidence="10 11">
    <name type="scientific">Clostridium tarantellae</name>
    <dbReference type="NCBI Taxonomy" id="39493"/>
    <lineage>
        <taxon>Bacteria</taxon>
        <taxon>Bacillati</taxon>
        <taxon>Bacillota</taxon>
        <taxon>Clostridia</taxon>
        <taxon>Eubacteriales</taxon>
        <taxon>Clostridiaceae</taxon>
        <taxon>Clostridium</taxon>
    </lineage>
</organism>
<dbReference type="Gene3D" id="1.10.10.10">
    <property type="entry name" value="Winged helix-like DNA-binding domain superfamily/Winged helix DNA-binding domain"/>
    <property type="match status" value="1"/>
</dbReference>
<keyword evidence="11" id="KW-1185">Reference proteome</keyword>
<dbReference type="PROSITE" id="PS50110">
    <property type="entry name" value="RESPONSE_REGULATORY"/>
    <property type="match status" value="1"/>
</dbReference>
<evidence type="ECO:0000256" key="3">
    <source>
        <dbReference type="ARBA" id="ARBA00023125"/>
    </source>
</evidence>
<dbReference type="Pfam" id="PF00072">
    <property type="entry name" value="Response_reg"/>
    <property type="match status" value="1"/>
</dbReference>
<dbReference type="AlphaFoldDB" id="A0A6I1MLA5"/>
<dbReference type="InterPro" id="IPR039420">
    <property type="entry name" value="WalR-like"/>
</dbReference>
<dbReference type="Pfam" id="PF00486">
    <property type="entry name" value="Trans_reg_C"/>
    <property type="match status" value="1"/>
</dbReference>
<sequence>MNNINILVIDDEEEICILIKNALSKQGYRITTRNNAVDLTIDEVKKFDLILIDIMMPKVDGFILCKKIRNEVDCPIIFITAKIMEEDVIEGFSIGADDYIKKPFSILELRARISAHLRRENREHKQTLNINGLRFNLKSKELYFKDIKIPLTKGEYNICEYLAKHKGQVFSLEQIFVQINGFDKESDNSAIREHIKNIRAKVTLYIDNPIETVWGVGYKWS</sequence>
<dbReference type="InterPro" id="IPR001867">
    <property type="entry name" value="OmpR/PhoB-type_DNA-bd"/>
</dbReference>
<feature type="modified residue" description="4-aspartylphosphate" evidence="6">
    <location>
        <position position="53"/>
    </location>
</feature>
<evidence type="ECO:0000313" key="11">
    <source>
        <dbReference type="Proteomes" id="UP000430345"/>
    </source>
</evidence>
<dbReference type="InterPro" id="IPR011006">
    <property type="entry name" value="CheY-like_superfamily"/>
</dbReference>
<accession>A0A6I1MLA5</accession>
<keyword evidence="4" id="KW-0804">Transcription</keyword>
<dbReference type="InterPro" id="IPR036388">
    <property type="entry name" value="WH-like_DNA-bd_sf"/>
</dbReference>
<evidence type="ECO:0000256" key="1">
    <source>
        <dbReference type="ARBA" id="ARBA00018672"/>
    </source>
</evidence>
<dbReference type="GO" id="GO:0006355">
    <property type="term" value="P:regulation of DNA-templated transcription"/>
    <property type="evidence" value="ECO:0007669"/>
    <property type="project" value="InterPro"/>
</dbReference>
<evidence type="ECO:0000256" key="6">
    <source>
        <dbReference type="PROSITE-ProRule" id="PRU00169"/>
    </source>
</evidence>
<dbReference type="InterPro" id="IPR001789">
    <property type="entry name" value="Sig_transdc_resp-reg_receiver"/>
</dbReference>
<comment type="function">
    <text evidence="5">May play the central regulatory role in sporulation. It may be an element of the effector pathway responsible for the activation of sporulation genes in response to nutritional stress. Spo0A may act in concert with spo0H (a sigma factor) to control the expression of some genes that are critical to the sporulation process.</text>
</comment>
<keyword evidence="2" id="KW-0805">Transcription regulation</keyword>
<gene>
    <name evidence="10" type="ORF">GBZ86_07105</name>
</gene>
<dbReference type="Proteomes" id="UP000430345">
    <property type="component" value="Unassembled WGS sequence"/>
</dbReference>
<dbReference type="SMART" id="SM00448">
    <property type="entry name" value="REC"/>
    <property type="match status" value="1"/>
</dbReference>
<dbReference type="CDD" id="cd17574">
    <property type="entry name" value="REC_OmpR"/>
    <property type="match status" value="1"/>
</dbReference>
<keyword evidence="6" id="KW-0597">Phosphoprotein</keyword>
<dbReference type="SMART" id="SM00862">
    <property type="entry name" value="Trans_reg_C"/>
    <property type="match status" value="1"/>
</dbReference>
<name>A0A6I1MLA5_9CLOT</name>
<evidence type="ECO:0000256" key="2">
    <source>
        <dbReference type="ARBA" id="ARBA00023015"/>
    </source>
</evidence>
<proteinExistence type="predicted"/>
<evidence type="ECO:0000313" key="10">
    <source>
        <dbReference type="EMBL" id="MPQ43523.1"/>
    </source>
</evidence>
<dbReference type="PANTHER" id="PTHR48111:SF2">
    <property type="entry name" value="RESPONSE REGULATOR SAER"/>
    <property type="match status" value="1"/>
</dbReference>
<evidence type="ECO:0000256" key="4">
    <source>
        <dbReference type="ARBA" id="ARBA00023163"/>
    </source>
</evidence>
<protein>
    <recommendedName>
        <fullName evidence="1">Stage 0 sporulation protein A homolog</fullName>
    </recommendedName>
</protein>
<dbReference type="GO" id="GO:0000976">
    <property type="term" value="F:transcription cis-regulatory region binding"/>
    <property type="evidence" value="ECO:0007669"/>
    <property type="project" value="TreeGrafter"/>
</dbReference>
<dbReference type="RefSeq" id="WP_152889120.1">
    <property type="nucleotide sequence ID" value="NZ_WHJC01000076.1"/>
</dbReference>
<dbReference type="GO" id="GO:0000156">
    <property type="term" value="F:phosphorelay response regulator activity"/>
    <property type="evidence" value="ECO:0007669"/>
    <property type="project" value="TreeGrafter"/>
</dbReference>
<dbReference type="PROSITE" id="PS51755">
    <property type="entry name" value="OMPR_PHOB"/>
    <property type="match status" value="1"/>
</dbReference>
<feature type="DNA-binding region" description="OmpR/PhoB-type" evidence="7">
    <location>
        <begin position="125"/>
        <end position="221"/>
    </location>
</feature>
<dbReference type="SUPFAM" id="SSF52172">
    <property type="entry name" value="CheY-like"/>
    <property type="match status" value="1"/>
</dbReference>